<dbReference type="SUPFAM" id="SSF64484">
    <property type="entry name" value="beta and beta-prime subunits of DNA dependent RNA-polymerase"/>
    <property type="match status" value="2"/>
</dbReference>
<dbReference type="Pfam" id="PF04560">
    <property type="entry name" value="RNA_pol_Rpb2_7"/>
    <property type="match status" value="1"/>
</dbReference>
<evidence type="ECO:0000259" key="11">
    <source>
        <dbReference type="Pfam" id="PF04561"/>
    </source>
</evidence>
<feature type="region of interest" description="Disordered" evidence="8">
    <location>
        <begin position="1287"/>
        <end position="1320"/>
    </location>
</feature>
<dbReference type="Proteomes" id="UP000178735">
    <property type="component" value="Unassembled WGS sequence"/>
</dbReference>
<dbReference type="Gene3D" id="2.40.270.10">
    <property type="entry name" value="DNA-directed RNA polymerase, subunit 2, domain 6"/>
    <property type="match status" value="2"/>
</dbReference>
<feature type="non-terminal residue" evidence="13">
    <location>
        <position position="1"/>
    </location>
</feature>
<feature type="domain" description="DNA-directed RNA polymerase subunit 2 hybrid-binding" evidence="9">
    <location>
        <begin position="1118"/>
        <end position="1194"/>
    </location>
</feature>
<dbReference type="Gene3D" id="3.90.1100.10">
    <property type="match status" value="1"/>
</dbReference>
<dbReference type="InterPro" id="IPR014724">
    <property type="entry name" value="RNA_pol_RPB2_OB-fold"/>
</dbReference>
<feature type="domain" description="DNA-directed RNA polymerase subunit 2 hybrid-binding" evidence="9">
    <location>
        <begin position="637"/>
        <end position="956"/>
    </location>
</feature>
<feature type="domain" description="RNA polymerase Rpb2" evidence="11">
    <location>
        <begin position="231"/>
        <end position="274"/>
    </location>
</feature>
<evidence type="ECO:0000259" key="9">
    <source>
        <dbReference type="Pfam" id="PF00562"/>
    </source>
</evidence>
<dbReference type="FunFam" id="3.90.1800.10:FF:000001">
    <property type="entry name" value="DNA-directed RNA polymerase subunit beta"/>
    <property type="match status" value="1"/>
</dbReference>
<dbReference type="InterPro" id="IPR042107">
    <property type="entry name" value="DNA-dir_RNA_pol_bsu_ext_1_sf"/>
</dbReference>
<dbReference type="Gene3D" id="3.90.1800.10">
    <property type="entry name" value="RNA polymerase alpha subunit dimerisation domain"/>
    <property type="match status" value="1"/>
</dbReference>
<dbReference type="GO" id="GO:0032549">
    <property type="term" value="F:ribonucleoside binding"/>
    <property type="evidence" value="ECO:0007669"/>
    <property type="project" value="InterPro"/>
</dbReference>
<evidence type="ECO:0000313" key="13">
    <source>
        <dbReference type="EMBL" id="OGM06611.1"/>
    </source>
</evidence>
<keyword evidence="4 7" id="KW-0804">Transcription</keyword>
<dbReference type="HAMAP" id="MF_01321">
    <property type="entry name" value="RNApol_bact_RpoB"/>
    <property type="match status" value="1"/>
</dbReference>
<comment type="similarity">
    <text evidence="6">Belongs to the RNA polymerase beta chain family.</text>
</comment>
<keyword evidence="3 7" id="KW-0548">Nucleotidyltransferase</keyword>
<organism evidence="13 14">
    <name type="scientific">Candidatus Wallbacteria bacterium GWC2_49_35</name>
    <dbReference type="NCBI Taxonomy" id="1817813"/>
    <lineage>
        <taxon>Bacteria</taxon>
        <taxon>Candidatus Walliibacteriota</taxon>
    </lineage>
</organism>
<dbReference type="PANTHER" id="PTHR20856">
    <property type="entry name" value="DNA-DIRECTED RNA POLYMERASE I SUBUNIT 2"/>
    <property type="match status" value="1"/>
</dbReference>
<keyword evidence="2 7" id="KW-0808">Transferase</keyword>
<protein>
    <recommendedName>
        <fullName evidence="7">DNA-directed RNA polymerase subunit beta</fullName>
        <ecNumber evidence="7">2.7.7.6</ecNumber>
    </recommendedName>
</protein>
<evidence type="ECO:0000256" key="1">
    <source>
        <dbReference type="ARBA" id="ARBA00022478"/>
    </source>
</evidence>
<dbReference type="InterPro" id="IPR037034">
    <property type="entry name" value="RNA_pol_Rpb2_2_sf"/>
</dbReference>
<dbReference type="InterPro" id="IPR007121">
    <property type="entry name" value="RNA_pol_bsu_CS"/>
</dbReference>
<evidence type="ECO:0000256" key="5">
    <source>
        <dbReference type="ARBA" id="ARBA00048552"/>
    </source>
</evidence>
<dbReference type="STRING" id="1817813.A2008_08950"/>
<dbReference type="InterPro" id="IPR007642">
    <property type="entry name" value="RNA_pol_Rpb2_2"/>
</dbReference>
<keyword evidence="1 7" id="KW-0240">DNA-directed RNA polymerase</keyword>
<evidence type="ECO:0000259" key="12">
    <source>
        <dbReference type="Pfam" id="PF04565"/>
    </source>
</evidence>
<dbReference type="GO" id="GO:0006351">
    <property type="term" value="P:DNA-templated transcription"/>
    <property type="evidence" value="ECO:0007669"/>
    <property type="project" value="InterPro"/>
</dbReference>
<evidence type="ECO:0000256" key="4">
    <source>
        <dbReference type="ARBA" id="ARBA00023163"/>
    </source>
</evidence>
<name>A0A1F7WUX0_9BACT</name>
<dbReference type="Pfam" id="PF04561">
    <property type="entry name" value="RNA_pol_Rpb2_2"/>
    <property type="match status" value="1"/>
</dbReference>
<dbReference type="Gene3D" id="2.40.50.100">
    <property type="match status" value="2"/>
</dbReference>
<evidence type="ECO:0000256" key="7">
    <source>
        <dbReference type="RuleBase" id="RU363031"/>
    </source>
</evidence>
<evidence type="ECO:0000256" key="8">
    <source>
        <dbReference type="SAM" id="MobiDB-lite"/>
    </source>
</evidence>
<dbReference type="InterPro" id="IPR037033">
    <property type="entry name" value="DNA-dir_RNAP_su2_hyb_sf"/>
</dbReference>
<sequence length="1320" mass="147935">PFIEENAHTLLNMLFFDPRKYDLADVGRYKINQKLRIRDRILGKPAGATVYSPETGEIIVEPGDEITRETSAMIEDGNVPIVKLMTADEEIIEVFNEFDFEEIIFRDKEAFRKSLLGKTLGENIIDPKSNAIVYTAKTTITPEMAFKMNRMKLQAVKIISADGTLVTASRSQYEKLSFEEEELLKKKIVGREIVHPIKYSDAGSKHVKTIEAGTVLTKELFSVLNEARVETIYVKKGRILTKSDIISTVRYLIDLCNGLGHIDDIDHLGNRRVRRVGELLQNQFRMSLIRMERDIKERMTIQDVAQVSSQSLINARPVAAMIKDFFGTSQLSQFMDQTNPLSELTHKRRISALGPGGVRRERAGYEVRDVHPTHYGRICPIETPEGPNAGLISSLAIYSNINEYGFIESPFRKITGGKMAENVDYLDAYEEDEYKVCPADLSYVCPKDAKYKAIRDAVVSAKFKSGEESEYEFSFIPVGEADLMQISSLQVVSVATALIPFLENDDANRALMGTNMQRQAVPLLKTEPAFIGTGLEHKVAKDSGVMVVANSDGVVKKVEAGAVWVERSRKTFREGLIGHVLREPVLKANGKDVLYDAGTTIDEAKSKELEALSYVKSLKVSTIDGEVVYVNRADFSEKKTHYDKYEILKYKRSNQGTCINQKVLARVGQKVKKGDVLADGPATCEGELALGRNVIGVFMPWEGYNFEDAILLSEKLVKEDFYTSIHIEEYEIETRDTRLGPEEITCDIPNISSDALRNLDEEGIVRIGAEVESGDILVGKVTPKGETELTAEDKLLRAIFGEKAREVRNTSFVVPHGEGGKIVDVMIFTRENKDELPHGVNKLVRVFIAQKRKITEGDKMAGRHGNKGVIARILPEKDMPYLEDGTPVEIVLNPLGVPSRMNLGQVLETYLGLISKELGFRIEVPIFESAPEVEIRAGLSLQRLINTGRLSLYDPLSRECFGYCKFENIDKKEFINKFIELSTKDYNKISKEGKLVPSIAAFLETLKFAFTNYSSVVYDGKYNRPLGTTKKLTEKEFDKIILAPKAAEKGKKGMRQTFDFSKIINFTEEVEIKNRHLEVVYFVESQEDENGEMKFTKIEDKEKFPEVTSTLKTAGSENLIDEFKRLMTSVDLTESEDGKQFIYDGRTGVNFDNRVTVGYMYIMKLAHLVDDKIHARATGPYSLVTQQPLGGKAQFGGQRFGEMEVWALEAYGAAHILQELLTVKSDDVEGRVEVYGAIIKGENLITPKVPESFKVLVSELQSLGLKIELQKNNTLIPLKEDADAKLPKAGHTAEIVQETEPLPAGDDEEEIEAGEPVDEK</sequence>
<dbReference type="CDD" id="cd00653">
    <property type="entry name" value="RNA_pol_B_RPB2"/>
    <property type="match status" value="1"/>
</dbReference>
<comment type="subunit">
    <text evidence="7">The RNAP catalytic core consists of 2 alpha, 1 beta, 1 beta' and 1 omega subunit. When a sigma factor is associated with the core the holoenzyme is formed, which can initiate transcription.</text>
</comment>
<dbReference type="InterPro" id="IPR007120">
    <property type="entry name" value="DNA-dir_RNAP_su2_dom"/>
</dbReference>
<comment type="catalytic activity">
    <reaction evidence="5 7">
        <text>RNA(n) + a ribonucleoside 5'-triphosphate = RNA(n+1) + diphosphate</text>
        <dbReference type="Rhea" id="RHEA:21248"/>
        <dbReference type="Rhea" id="RHEA-COMP:14527"/>
        <dbReference type="Rhea" id="RHEA-COMP:17342"/>
        <dbReference type="ChEBI" id="CHEBI:33019"/>
        <dbReference type="ChEBI" id="CHEBI:61557"/>
        <dbReference type="ChEBI" id="CHEBI:140395"/>
        <dbReference type="EC" id="2.7.7.6"/>
    </reaction>
</comment>
<gene>
    <name evidence="13" type="ORF">A2008_08950</name>
</gene>
<dbReference type="EC" id="2.7.7.6" evidence="7"/>
<dbReference type="Gene3D" id="2.30.150.10">
    <property type="entry name" value="DNA-directed RNA polymerase, beta subunit, external 1 domain"/>
    <property type="match status" value="1"/>
</dbReference>
<dbReference type="GO" id="GO:0003899">
    <property type="term" value="F:DNA-directed RNA polymerase activity"/>
    <property type="evidence" value="ECO:0007669"/>
    <property type="project" value="UniProtKB-EC"/>
</dbReference>
<feature type="domain" description="RNA polymerase Rpb2" evidence="12">
    <location>
        <begin position="333"/>
        <end position="401"/>
    </location>
</feature>
<proteinExistence type="inferred from homology"/>
<dbReference type="EMBL" id="MGFH01000056">
    <property type="protein sequence ID" value="OGM06611.1"/>
    <property type="molecule type" value="Genomic_DNA"/>
</dbReference>
<dbReference type="Pfam" id="PF00562">
    <property type="entry name" value="RNA_pol_Rpb2_6"/>
    <property type="match status" value="2"/>
</dbReference>
<evidence type="ECO:0000256" key="6">
    <source>
        <dbReference type="RuleBase" id="RU000434"/>
    </source>
</evidence>
<dbReference type="Gene3D" id="3.90.1110.10">
    <property type="entry name" value="RNA polymerase Rpb2, domain 2"/>
    <property type="match status" value="2"/>
</dbReference>
<dbReference type="GO" id="GO:0000428">
    <property type="term" value="C:DNA-directed RNA polymerase complex"/>
    <property type="evidence" value="ECO:0007669"/>
    <property type="project" value="UniProtKB-KW"/>
</dbReference>
<dbReference type="Pfam" id="PF04565">
    <property type="entry name" value="RNA_pol_Rpb2_3"/>
    <property type="match status" value="1"/>
</dbReference>
<dbReference type="Gene3D" id="2.40.50.150">
    <property type="match status" value="1"/>
</dbReference>
<evidence type="ECO:0000256" key="3">
    <source>
        <dbReference type="ARBA" id="ARBA00022695"/>
    </source>
</evidence>
<evidence type="ECO:0000256" key="2">
    <source>
        <dbReference type="ARBA" id="ARBA00022679"/>
    </source>
</evidence>
<reference evidence="13 14" key="1">
    <citation type="journal article" date="2016" name="Nat. Commun.">
        <title>Thousands of microbial genomes shed light on interconnected biogeochemical processes in an aquifer system.</title>
        <authorList>
            <person name="Anantharaman K."/>
            <person name="Brown C.T."/>
            <person name="Hug L.A."/>
            <person name="Sharon I."/>
            <person name="Castelle C.J."/>
            <person name="Probst A.J."/>
            <person name="Thomas B.C."/>
            <person name="Singh A."/>
            <person name="Wilkins M.J."/>
            <person name="Karaoz U."/>
            <person name="Brodie E.L."/>
            <person name="Williams K.H."/>
            <person name="Hubbard S.S."/>
            <person name="Banfield J.F."/>
        </authorList>
    </citation>
    <scope>NUCLEOTIDE SEQUENCE [LARGE SCALE GENOMIC DNA]</scope>
</reference>
<dbReference type="InterPro" id="IPR007641">
    <property type="entry name" value="RNA_pol_Rpb2_7"/>
</dbReference>
<comment type="caution">
    <text evidence="13">The sequence shown here is derived from an EMBL/GenBank/DDBJ whole genome shotgun (WGS) entry which is preliminary data.</text>
</comment>
<comment type="function">
    <text evidence="7">DNA-dependent RNA polymerase catalyzes the transcription of DNA into RNA using the four ribonucleoside triphosphates as substrates.</text>
</comment>
<dbReference type="InterPro" id="IPR007645">
    <property type="entry name" value="RNA_pol_Rpb2_3"/>
</dbReference>
<dbReference type="InterPro" id="IPR015712">
    <property type="entry name" value="DNA-dir_RNA_pol_su2"/>
</dbReference>
<evidence type="ECO:0000313" key="14">
    <source>
        <dbReference type="Proteomes" id="UP000178735"/>
    </source>
</evidence>
<accession>A0A1F7WUX0</accession>
<dbReference type="GO" id="GO:0003677">
    <property type="term" value="F:DNA binding"/>
    <property type="evidence" value="ECO:0007669"/>
    <property type="project" value="InterPro"/>
</dbReference>
<feature type="compositionally biased region" description="Acidic residues" evidence="8">
    <location>
        <begin position="1305"/>
        <end position="1320"/>
    </location>
</feature>
<evidence type="ECO:0000259" key="10">
    <source>
        <dbReference type="Pfam" id="PF04560"/>
    </source>
</evidence>
<feature type="domain" description="RNA polymerase Rpb2" evidence="10">
    <location>
        <begin position="1196"/>
        <end position="1270"/>
    </location>
</feature>
<dbReference type="InterPro" id="IPR010243">
    <property type="entry name" value="RNA_pol_bsu_bac"/>
</dbReference>
<dbReference type="PROSITE" id="PS01166">
    <property type="entry name" value="RNA_POL_BETA"/>
    <property type="match status" value="1"/>
</dbReference>